<feature type="domain" description="Putative exodeoxyribonuclease 8 PDDEXK-like" evidence="1">
    <location>
        <begin position="22"/>
        <end position="257"/>
    </location>
</feature>
<organism evidence="2 3">
    <name type="scientific">Hafnia alvei</name>
    <dbReference type="NCBI Taxonomy" id="569"/>
    <lineage>
        <taxon>Bacteria</taxon>
        <taxon>Pseudomonadati</taxon>
        <taxon>Pseudomonadota</taxon>
        <taxon>Gammaproteobacteria</taxon>
        <taxon>Enterobacterales</taxon>
        <taxon>Hafniaceae</taxon>
        <taxon>Hafnia</taxon>
    </lineage>
</organism>
<evidence type="ECO:0000259" key="1">
    <source>
        <dbReference type="Pfam" id="PF12684"/>
    </source>
</evidence>
<dbReference type="EMBL" id="FMIQ01000011">
    <property type="protein sequence ID" value="SCM51393.1"/>
    <property type="molecule type" value="Genomic_DNA"/>
</dbReference>
<evidence type="ECO:0000313" key="2">
    <source>
        <dbReference type="EMBL" id="SCM51393.1"/>
    </source>
</evidence>
<name>A0A1C6YX05_HAFAL</name>
<dbReference type="InterPro" id="IPR024432">
    <property type="entry name" value="Put_RecE_PDDEXK-like_dom"/>
</dbReference>
<dbReference type="Proteomes" id="UP000094844">
    <property type="component" value="Unassembled WGS sequence"/>
</dbReference>
<reference evidence="2 3" key="1">
    <citation type="submission" date="2016-09" db="EMBL/GenBank/DDBJ databases">
        <authorList>
            <person name="Capua I."/>
            <person name="De Benedictis P."/>
            <person name="Joannis T."/>
            <person name="Lombin L.H."/>
            <person name="Cattoli G."/>
        </authorList>
    </citation>
    <scope>NUCLEOTIDE SEQUENCE [LARGE SCALE GENOMIC DNA]</scope>
    <source>
        <strain evidence="2 3">GB001</strain>
    </source>
</reference>
<sequence>MIETGIYYDISNEDYHAGEGISKSQLDDIAVNPAFYLWRKNAPVDEEKIKSLDMGSALHCLLLEPDEFDKRFIVAPEFNRRSNAGKEEEKEFLKQCEGLNKTIMTSDEGRKLKIMRESALAHPTARWMLEAQGVQEASIYWEDSETGVLCRCRPDKMITEFNWCLDVKSTADMDRFGRSYYDYRYHVQDPFYSDGYHKQFGEHPTFVFLAISTSINCGRYPVKIFTSDAQARQAGREEYKRNLRTYSECLSTNEWPGIETLSLPYWAKELRNE</sequence>
<keyword evidence="2" id="KW-0378">Hydrolase</keyword>
<protein>
    <submittedName>
        <fullName evidence="2">Exodeoxyribonuclease VIII</fullName>
        <ecNumber evidence="2">3.1.11.-</ecNumber>
    </submittedName>
</protein>
<dbReference type="OrthoDB" id="256590at2"/>
<dbReference type="AlphaFoldDB" id="A0A1C6YX05"/>
<dbReference type="Gene3D" id="3.90.320.10">
    <property type="match status" value="1"/>
</dbReference>
<proteinExistence type="predicted"/>
<dbReference type="Pfam" id="PF12684">
    <property type="entry name" value="DUF3799"/>
    <property type="match status" value="1"/>
</dbReference>
<evidence type="ECO:0000313" key="3">
    <source>
        <dbReference type="Proteomes" id="UP000094844"/>
    </source>
</evidence>
<dbReference type="InterPro" id="IPR011604">
    <property type="entry name" value="PDDEXK-like_dom_sf"/>
</dbReference>
<gene>
    <name evidence="2" type="ORF">BN1044_00855</name>
</gene>
<accession>A0A1C6YX05</accession>
<dbReference type="EC" id="3.1.11.-" evidence="2"/>
<dbReference type="GO" id="GO:0016787">
    <property type="term" value="F:hydrolase activity"/>
    <property type="evidence" value="ECO:0007669"/>
    <property type="project" value="UniProtKB-KW"/>
</dbReference>